<sequence>MGNPMIVQSVKQIAGMALMALRFPDALPAPGDGASRICYALPFDGAWSVLNGGVTEETSHSWDVWTQRYAYDFLVLDEAGSSRRPAADPSHPASYFCYGLPVLAPADGTVVEAHEGCPDAPVALDGRLRVGGDDIRGNHVVIEHAHGEFSCLAHLAAGSVAVRTGEAVACGQPVGRCGSSGASTEPHLHFHVQKGRSFYSSPGVPVRFADVCAEPAPNYAAADPRPIPEGAHGAFPPFLVRGMRVRNVGRA</sequence>
<dbReference type="EMBL" id="PPEL01000090">
    <property type="protein sequence ID" value="PNV64513.1"/>
    <property type="molecule type" value="Genomic_DNA"/>
</dbReference>
<dbReference type="EMBL" id="DYZL01000114">
    <property type="protein sequence ID" value="HJH43245.1"/>
    <property type="molecule type" value="Genomic_DNA"/>
</dbReference>
<dbReference type="InterPro" id="IPR011055">
    <property type="entry name" value="Dup_hybrid_motif"/>
</dbReference>
<dbReference type="PANTHER" id="PTHR21666:SF270">
    <property type="entry name" value="MUREIN HYDROLASE ACTIVATOR ENVC"/>
    <property type="match status" value="1"/>
</dbReference>
<dbReference type="InterPro" id="IPR050570">
    <property type="entry name" value="Cell_wall_metabolism_enzyme"/>
</dbReference>
<dbReference type="Gene3D" id="2.70.70.10">
    <property type="entry name" value="Glucose Permease (Domain IIA)"/>
    <property type="match status" value="1"/>
</dbReference>
<gene>
    <name evidence="3" type="ORF">C2L80_11475</name>
    <name evidence="2" type="ORF">K8V16_05555</name>
</gene>
<accession>A0A2K2U2G9</accession>
<evidence type="ECO:0000259" key="1">
    <source>
        <dbReference type="Pfam" id="PF01551"/>
    </source>
</evidence>
<keyword evidence="4" id="KW-1185">Reference proteome</keyword>
<protein>
    <submittedName>
        <fullName evidence="2">M23 family metallopeptidase</fullName>
    </submittedName>
    <submittedName>
        <fullName evidence="3">M23 family peptidase</fullName>
    </submittedName>
</protein>
<dbReference type="Pfam" id="PF01551">
    <property type="entry name" value="Peptidase_M23"/>
    <property type="match status" value="1"/>
</dbReference>
<reference evidence="2" key="3">
    <citation type="submission" date="2021-09" db="EMBL/GenBank/DDBJ databases">
        <authorList>
            <person name="Gilroy R."/>
        </authorList>
    </citation>
    <scope>NUCLEOTIDE SEQUENCE</scope>
    <source>
        <strain evidence="2">USAMLcec12-2067</strain>
    </source>
</reference>
<dbReference type="SUPFAM" id="SSF51261">
    <property type="entry name" value="Duplicated hybrid motif"/>
    <property type="match status" value="1"/>
</dbReference>
<reference evidence="2" key="2">
    <citation type="journal article" date="2021" name="PeerJ">
        <title>Extensive microbial diversity within the chicken gut microbiome revealed by metagenomics and culture.</title>
        <authorList>
            <person name="Gilroy R."/>
            <person name="Ravi A."/>
            <person name="Getino M."/>
            <person name="Pursley I."/>
            <person name="Horton D.L."/>
            <person name="Alikhan N.F."/>
            <person name="Baker D."/>
            <person name="Gharbi K."/>
            <person name="Hall N."/>
            <person name="Watson M."/>
            <person name="Adriaenssens E.M."/>
            <person name="Foster-Nyarko E."/>
            <person name="Jarju S."/>
            <person name="Secka A."/>
            <person name="Antonio M."/>
            <person name="Oren A."/>
            <person name="Chaudhuri R.R."/>
            <person name="La Ragione R."/>
            <person name="Hildebrand F."/>
            <person name="Pallen M.J."/>
        </authorList>
    </citation>
    <scope>NUCLEOTIDE SEQUENCE</scope>
    <source>
        <strain evidence="2">USAMLcec12-2067</strain>
    </source>
</reference>
<dbReference type="PANTHER" id="PTHR21666">
    <property type="entry name" value="PEPTIDASE-RELATED"/>
    <property type="match status" value="1"/>
</dbReference>
<dbReference type="Proteomes" id="UP000236488">
    <property type="component" value="Unassembled WGS sequence"/>
</dbReference>
<dbReference type="RefSeq" id="WP_087196111.1">
    <property type="nucleotide sequence ID" value="NZ_PPEL01000090.1"/>
</dbReference>
<evidence type="ECO:0000313" key="4">
    <source>
        <dbReference type="Proteomes" id="UP000236488"/>
    </source>
</evidence>
<proteinExistence type="predicted"/>
<feature type="domain" description="M23ase beta-sheet core" evidence="1">
    <location>
        <begin position="99"/>
        <end position="195"/>
    </location>
</feature>
<dbReference type="Proteomes" id="UP000789325">
    <property type="component" value="Unassembled WGS sequence"/>
</dbReference>
<organism evidence="3 4">
    <name type="scientific">Rubneribacter badeniensis</name>
    <dbReference type="NCBI Taxonomy" id="2070688"/>
    <lineage>
        <taxon>Bacteria</taxon>
        <taxon>Bacillati</taxon>
        <taxon>Actinomycetota</taxon>
        <taxon>Coriobacteriia</taxon>
        <taxon>Eggerthellales</taxon>
        <taxon>Eggerthellaceae</taxon>
        <taxon>Rubneribacter</taxon>
    </lineage>
</organism>
<dbReference type="GO" id="GO:0004222">
    <property type="term" value="F:metalloendopeptidase activity"/>
    <property type="evidence" value="ECO:0007669"/>
    <property type="project" value="TreeGrafter"/>
</dbReference>
<dbReference type="AlphaFoldDB" id="A0A2K2U2G9"/>
<dbReference type="InterPro" id="IPR016047">
    <property type="entry name" value="M23ase_b-sheet_dom"/>
</dbReference>
<dbReference type="CDD" id="cd12797">
    <property type="entry name" value="M23_peptidase"/>
    <property type="match status" value="1"/>
</dbReference>
<comment type="caution">
    <text evidence="3">The sequence shown here is derived from an EMBL/GenBank/DDBJ whole genome shotgun (WGS) entry which is preliminary data.</text>
</comment>
<reference evidence="3 4" key="1">
    <citation type="journal article" date="2018" name="Int. J. Syst. Evol. Microbiol.">
        <title>Rubneribacter badeniensis gen. nov., sp. nov. and Enteroscipio rubneri gen. nov., sp. nov., new members of the Eggerthellaceae isolated from human faeces.</title>
        <authorList>
            <person name="Danylec N."/>
            <person name="Gobl A."/>
            <person name="Stoll D.A."/>
            <person name="Hetzer B."/>
            <person name="Kulling S.E."/>
            <person name="Huch M."/>
        </authorList>
    </citation>
    <scope>NUCLEOTIDE SEQUENCE [LARGE SCALE GENOMIC DNA]</scope>
    <source>
        <strain evidence="3 4">ResAG-85</strain>
    </source>
</reference>
<evidence type="ECO:0000313" key="3">
    <source>
        <dbReference type="EMBL" id="PNV64513.1"/>
    </source>
</evidence>
<evidence type="ECO:0000313" key="2">
    <source>
        <dbReference type="EMBL" id="HJH43245.1"/>
    </source>
</evidence>
<name>A0A2K2U2G9_9ACTN</name>